<accession>A0A1H8FHA0</accession>
<dbReference type="Proteomes" id="UP000199585">
    <property type="component" value="Unassembled WGS sequence"/>
</dbReference>
<dbReference type="AlphaFoldDB" id="A0A1H8FHA0"/>
<keyword evidence="3" id="KW-1185">Reference proteome</keyword>
<dbReference type="SUPFAM" id="SSF52540">
    <property type="entry name" value="P-loop containing nucleoside triphosphate hydrolases"/>
    <property type="match status" value="1"/>
</dbReference>
<dbReference type="EMBL" id="FOCI01000013">
    <property type="protein sequence ID" value="SEN31002.1"/>
    <property type="molecule type" value="Genomic_DNA"/>
</dbReference>
<evidence type="ECO:0000313" key="3">
    <source>
        <dbReference type="Proteomes" id="UP000199585"/>
    </source>
</evidence>
<name>A0A1H8FHA0_9RHOB</name>
<evidence type="ECO:0000256" key="1">
    <source>
        <dbReference type="SAM" id="MobiDB-lite"/>
    </source>
</evidence>
<sequence>MVETIFHIGAHRCATTTFQRALDRARRPLIRAGLMPWTPSVTREMMFDHLVRQPDVVDDAGDAAVARRIANRRASIGHRGIVRLLVSEENMIGTPRDNLGRAVLYPGLVPRLTRFARAFDGRVDRIGLVIRDYAAFWTSSIAFAVMAGHPVPDAAALARIADQRRTWADVVHDVRQVFPDAPLQVWTFDAFASRPRRQLGLRPATRPSAVPWDGRRTPRRSGPTAAATAIPCGRG</sequence>
<dbReference type="InterPro" id="IPR027417">
    <property type="entry name" value="P-loop_NTPase"/>
</dbReference>
<protein>
    <recommendedName>
        <fullName evidence="4">Sulfotransferase family protein</fullName>
    </recommendedName>
</protein>
<evidence type="ECO:0000313" key="2">
    <source>
        <dbReference type="EMBL" id="SEN31002.1"/>
    </source>
</evidence>
<dbReference type="OrthoDB" id="8481769at2"/>
<dbReference type="RefSeq" id="WP_143058016.1">
    <property type="nucleotide sequence ID" value="NZ_FOCI01000013.1"/>
</dbReference>
<evidence type="ECO:0008006" key="4">
    <source>
        <dbReference type="Google" id="ProtNLM"/>
    </source>
</evidence>
<gene>
    <name evidence="2" type="ORF">SAMN04488003_11313</name>
</gene>
<proteinExistence type="predicted"/>
<dbReference type="STRING" id="245187.SAMN04488003_11313"/>
<reference evidence="2 3" key="1">
    <citation type="submission" date="2016-10" db="EMBL/GenBank/DDBJ databases">
        <authorList>
            <person name="de Groot N.N."/>
        </authorList>
    </citation>
    <scope>NUCLEOTIDE SEQUENCE [LARGE SCALE GENOMIC DNA]</scope>
    <source>
        <strain evidence="2 3">DSM 16213</strain>
    </source>
</reference>
<feature type="region of interest" description="Disordered" evidence="1">
    <location>
        <begin position="202"/>
        <end position="235"/>
    </location>
</feature>
<organism evidence="2 3">
    <name type="scientific">Loktanella fryxellensis</name>
    <dbReference type="NCBI Taxonomy" id="245187"/>
    <lineage>
        <taxon>Bacteria</taxon>
        <taxon>Pseudomonadati</taxon>
        <taxon>Pseudomonadota</taxon>
        <taxon>Alphaproteobacteria</taxon>
        <taxon>Rhodobacterales</taxon>
        <taxon>Roseobacteraceae</taxon>
        <taxon>Loktanella</taxon>
    </lineage>
</organism>